<reference evidence="1 2" key="1">
    <citation type="journal article" date="2020" name="Nature">
        <title>Six reference-quality genomes reveal evolution of bat adaptations.</title>
        <authorList>
            <person name="Jebb D."/>
            <person name="Huang Z."/>
            <person name="Pippel M."/>
            <person name="Hughes G.M."/>
            <person name="Lavrichenko K."/>
            <person name="Devanna P."/>
            <person name="Winkler S."/>
            <person name="Jermiin L.S."/>
            <person name="Skirmuntt E.C."/>
            <person name="Katzourakis A."/>
            <person name="Burkitt-Gray L."/>
            <person name="Ray D.A."/>
            <person name="Sullivan K.A.M."/>
            <person name="Roscito J.G."/>
            <person name="Kirilenko B.M."/>
            <person name="Davalos L.M."/>
            <person name="Corthals A.P."/>
            <person name="Power M.L."/>
            <person name="Jones G."/>
            <person name="Ransome R.D."/>
            <person name="Dechmann D.K.N."/>
            <person name="Locatelli A.G."/>
            <person name="Puechmaille S.J."/>
            <person name="Fedrigo O."/>
            <person name="Jarvis E.D."/>
            <person name="Hiller M."/>
            <person name="Vernes S.C."/>
            <person name="Myers E.W."/>
            <person name="Teeling E.C."/>
        </authorList>
    </citation>
    <scope>NUCLEOTIDE SEQUENCE [LARGE SCALE GENOMIC DNA]</scope>
    <source>
        <strain evidence="1">MMyoMyo1</strain>
        <tissue evidence="1">Flight muscle</tissue>
    </source>
</reference>
<name>A0A7J7Z5Y3_MYOMY</name>
<dbReference type="Proteomes" id="UP000527355">
    <property type="component" value="Unassembled WGS sequence"/>
</dbReference>
<protein>
    <submittedName>
        <fullName evidence="1">Uncharacterized protein</fullName>
    </submittedName>
</protein>
<dbReference type="AlphaFoldDB" id="A0A7J7Z5Y3"/>
<proteinExistence type="predicted"/>
<evidence type="ECO:0000313" key="2">
    <source>
        <dbReference type="Proteomes" id="UP000527355"/>
    </source>
</evidence>
<sequence length="120" mass="13129">MCQLNVAFYYIGLEARYMDLCTGGVPWPGLWGSGQYQISDISQGVQDCKRAQARPRDPTGAQSELGRDHRQLAGWGGFGEGFRVCLVRLTQSQLAAPQQQANLLVGVSAPWWSVRVTATA</sequence>
<dbReference type="EMBL" id="JABWUV010000003">
    <property type="protein sequence ID" value="KAF6369110.1"/>
    <property type="molecule type" value="Genomic_DNA"/>
</dbReference>
<accession>A0A7J7Z5Y3</accession>
<organism evidence="1 2">
    <name type="scientific">Myotis myotis</name>
    <name type="common">Greater mouse-eared bat</name>
    <name type="synonym">Vespertilio myotis</name>
    <dbReference type="NCBI Taxonomy" id="51298"/>
    <lineage>
        <taxon>Eukaryota</taxon>
        <taxon>Metazoa</taxon>
        <taxon>Chordata</taxon>
        <taxon>Craniata</taxon>
        <taxon>Vertebrata</taxon>
        <taxon>Euteleostomi</taxon>
        <taxon>Mammalia</taxon>
        <taxon>Eutheria</taxon>
        <taxon>Laurasiatheria</taxon>
        <taxon>Chiroptera</taxon>
        <taxon>Yangochiroptera</taxon>
        <taxon>Vespertilionidae</taxon>
        <taxon>Myotis</taxon>
    </lineage>
</organism>
<comment type="caution">
    <text evidence="1">The sequence shown here is derived from an EMBL/GenBank/DDBJ whole genome shotgun (WGS) entry which is preliminary data.</text>
</comment>
<evidence type="ECO:0000313" key="1">
    <source>
        <dbReference type="EMBL" id="KAF6369110.1"/>
    </source>
</evidence>
<gene>
    <name evidence="1" type="ORF">mMyoMyo1_010515</name>
</gene>
<keyword evidence="2" id="KW-1185">Reference proteome</keyword>